<feature type="domain" description="AP-5 complex subunit zeta-1 ARM repeats" evidence="3">
    <location>
        <begin position="308"/>
        <end position="426"/>
    </location>
</feature>
<feature type="compositionally biased region" description="Basic residues" evidence="2">
    <location>
        <begin position="995"/>
        <end position="1013"/>
    </location>
</feature>
<evidence type="ECO:0000313" key="6">
    <source>
        <dbReference type="EMBL" id="CAD7430125.1"/>
    </source>
</evidence>
<dbReference type="EMBL" id="OB794355">
    <property type="protein sequence ID" value="CAD7430125.1"/>
    <property type="molecule type" value="Genomic_DNA"/>
</dbReference>
<dbReference type="InterPro" id="IPR056856">
    <property type="entry name" value="TPR_AP5Z1_C"/>
</dbReference>
<evidence type="ECO:0000259" key="4">
    <source>
        <dbReference type="Pfam" id="PF25153"/>
    </source>
</evidence>
<dbReference type="Pfam" id="PF25153">
    <property type="entry name" value="TPR_AP5Z1"/>
    <property type="match status" value="1"/>
</dbReference>
<dbReference type="AlphaFoldDB" id="A0A7R9E9V2"/>
<dbReference type="Pfam" id="PF14764">
    <property type="entry name" value="SPG48"/>
    <property type="match status" value="1"/>
</dbReference>
<accession>A0A7R9E9V2</accession>
<name>A0A7R9E9V2_9NEOP</name>
<evidence type="ECO:0000256" key="1">
    <source>
        <dbReference type="SAM" id="Coils"/>
    </source>
</evidence>
<reference evidence="6" key="1">
    <citation type="submission" date="2020-11" db="EMBL/GenBank/DDBJ databases">
        <authorList>
            <person name="Tran Van P."/>
        </authorList>
    </citation>
    <scope>NUCLEOTIDE SEQUENCE</scope>
</reference>
<dbReference type="Pfam" id="PF25154">
    <property type="entry name" value="TPR_AP5Z1_C"/>
    <property type="match status" value="1"/>
</dbReference>
<evidence type="ECO:0000256" key="2">
    <source>
        <dbReference type="SAM" id="MobiDB-lite"/>
    </source>
</evidence>
<dbReference type="GO" id="GO:0044599">
    <property type="term" value="C:AP-5 adaptor complex"/>
    <property type="evidence" value="ECO:0007669"/>
    <property type="project" value="InterPro"/>
</dbReference>
<feature type="coiled-coil region" evidence="1">
    <location>
        <begin position="887"/>
        <end position="914"/>
    </location>
</feature>
<keyword evidence="1" id="KW-0175">Coiled coil</keyword>
<proteinExistence type="predicted"/>
<feature type="region of interest" description="Disordered" evidence="2">
    <location>
        <begin position="991"/>
        <end position="1041"/>
    </location>
</feature>
<protein>
    <submittedName>
        <fullName evidence="6">Uncharacterized protein</fullName>
    </submittedName>
</protein>
<evidence type="ECO:0000259" key="3">
    <source>
        <dbReference type="Pfam" id="PF14764"/>
    </source>
</evidence>
<dbReference type="PANTHER" id="PTHR46488:SF1">
    <property type="entry name" value="AP-5 COMPLEX SUBUNIT ZETA-1"/>
    <property type="match status" value="1"/>
</dbReference>
<feature type="domain" description="AP-5 complex subunit zeta-1 N-terminal TPR" evidence="4">
    <location>
        <begin position="152"/>
        <end position="269"/>
    </location>
</feature>
<feature type="domain" description="AP-5 complex subunit zeta-1 C-terminal TPR" evidence="5">
    <location>
        <begin position="438"/>
        <end position="754"/>
    </location>
</feature>
<sequence length="1041" mass="117702">MCINKGFAGTPSCHWLSSQTFHYRFLSQWDSIQACGERPQDFSRNFPSHRVQEVWTQMVQKGVKGEYLRDILMFYLQHNLFPPLDQQSYNALLLTFSAKGVNKKTKNILEEISLYLQNSIVETVRFSSNTFATAELLSVVQVGGLLPLLDVSTVDKLVRLLEDNDLRHGEKGKVLFFLCQAAGLFPDLISMDHVVRLNRLLSSWLWTPLTPMSTGSQLFGRFESAATEVDGSPAADIFTVLTIVNIFNNSQMMNVHTFSVIKEWLNNVPESSSDQTVEHALLLDAVKEYCNIVVEQCFRKAQKEDVGLQKAVMCEVLNIIHRVVQLDRSRASKTLILVKRIYTHISDRFKSDNRDISILVRVFRFLLEFGDSTGYTPQHLYELFLGDTLYRCYSSGLAAWDIAVFLCEQHNKLELLLSRFFPNILKLVACHPAALVEEFLHLLPAMISSANAMELFSSLLDLPLLSATLLLHQAPAVVQLDVASPLWSRLLESVSNPAHQLHYTYLLRKESGKMDTPGRFSSYLEVLADLRVHPLVMTCSEVTPLLIDVFLSAVEHQGNPLSLAEVLITMLRKVNKLYNVDGYPAAVYKILSKHLRQIVQLCPEGLLTNENEVSTYLSILDNCDTALDFYTHLVWAVGELASSTKSAHCNNYDVMTRLYETVESALYEILGQLSSKCVSLKLINIMAATLAKLASRCEDLIPRVMLCFHKVSTGISNTGLPTVDKQIVLSRVDELACILRNPTIAASVLTTSREEDPALSAVLGHSLRHQVMMTVLRLCRVVKTIQRIPTCARIQWFIARVPESCGLTHGTLNGASTINIVPKRNRQTFHTRHTEWHTNRYSTHGTLNDTLTKKIAPRWNNQQTFHTWGHRDDLINQEMTANSERTNQKIDVKLEKINNELGETRQEIIDAINQTDAKLNKFNDQLGARIVANPIQSGIEPETTIQSKVEPNTTIRSVIKPGTTIQSEIETTTKSEIEPETTTRSVIEPELRSNPRSKQKKRSNLRLNKRKPSSPRLNQRLGDSTYFHHVDQMRPVGEETQ</sequence>
<gene>
    <name evidence="6" type="ORF">TMSB3V08_LOCUS6892</name>
</gene>
<evidence type="ECO:0000259" key="5">
    <source>
        <dbReference type="Pfam" id="PF25154"/>
    </source>
</evidence>
<dbReference type="InterPro" id="IPR056857">
    <property type="entry name" value="TPR_AP5Z1_N"/>
</dbReference>
<dbReference type="PANTHER" id="PTHR46488">
    <property type="entry name" value="AP-5 COMPLEX SUBUNIT ZETA-1"/>
    <property type="match status" value="1"/>
</dbReference>
<dbReference type="InterPro" id="IPR055450">
    <property type="entry name" value="AP5Z1_ARM"/>
</dbReference>
<dbReference type="InterPro" id="IPR028222">
    <property type="entry name" value="AP5Z1"/>
</dbReference>
<organism evidence="6">
    <name type="scientific">Timema monikensis</name>
    <dbReference type="NCBI Taxonomy" id="170555"/>
    <lineage>
        <taxon>Eukaryota</taxon>
        <taxon>Metazoa</taxon>
        <taxon>Ecdysozoa</taxon>
        <taxon>Arthropoda</taxon>
        <taxon>Hexapoda</taxon>
        <taxon>Insecta</taxon>
        <taxon>Pterygota</taxon>
        <taxon>Neoptera</taxon>
        <taxon>Polyneoptera</taxon>
        <taxon>Phasmatodea</taxon>
        <taxon>Timematodea</taxon>
        <taxon>Timematoidea</taxon>
        <taxon>Timematidae</taxon>
        <taxon>Timema</taxon>
    </lineage>
</organism>